<keyword evidence="1" id="KW-0677">Repeat</keyword>
<dbReference type="PANTHER" id="PTHR22872:SF6">
    <property type="entry name" value="E3 UBIQUITIN-PROTEIN LIGASE HERC1-RELATED"/>
    <property type="match status" value="1"/>
</dbReference>
<proteinExistence type="predicted"/>
<sequence length="425" mass="45885">MVPCQTHVLLKWQEHFNSSWASEEGLKTAKRHGAAALYDKLLHNKELVTLAQPVHELVGPRLPDFECDASAAAEKEEYLSSLLRSQRWLAHRMLTQTSYTLALHRRLVVLQRIYYAFHSKYHDKFRVQLSSKCTESGTEGGPLELPTEPCHSGAAGKVKSGTDVLIEMGVRTGLSLLFSLLQQNWRYAASMHPESVLCNDVLATASSVLASLPPLSLANENKIPSVGLDCLAQVANFLKKTAVSSGLGGADPTGRRLALELLLGLAMQRGSLKFLLEWVEVALAASMSCSTSVLSSSSTSFSSSTMGSQHSAGAGFDVIQQTLLQMRQYSGFRGDAVNTQVLTKDADGLCQLSQAALVVFEEICNLASYCLSSCSTNAAAVGSETDAVMVYVWGSNSSQQLAEGTLEKILLPKVTQGFSDAQMVC</sequence>
<reference evidence="2" key="3">
    <citation type="submission" date="2025-08" db="UniProtKB">
        <authorList>
            <consortium name="Ensembl"/>
        </authorList>
    </citation>
    <scope>IDENTIFICATION</scope>
    <source>
        <strain evidence="2">HSOK</strain>
    </source>
</reference>
<reference evidence="2" key="4">
    <citation type="submission" date="2025-09" db="UniProtKB">
        <authorList>
            <consortium name="Ensembl"/>
        </authorList>
    </citation>
    <scope>IDENTIFICATION</scope>
    <source>
        <strain evidence="2">HSOK</strain>
    </source>
</reference>
<evidence type="ECO:0000313" key="3">
    <source>
        <dbReference type="Proteomes" id="UP000265200"/>
    </source>
</evidence>
<protein>
    <submittedName>
        <fullName evidence="2">Hect domain and RLD 7</fullName>
    </submittedName>
</protein>
<name>A0A3P9HQX6_ORYLA</name>
<dbReference type="Ensembl" id="ENSORLT00015016627.1">
    <property type="protein sequence ID" value="ENSORLP00015010132.1"/>
    <property type="gene ID" value="ENSORLG00015010961.1"/>
</dbReference>
<dbReference type="PANTHER" id="PTHR22872">
    <property type="entry name" value="BTK-BINDING PROTEIN-RELATED"/>
    <property type="match status" value="1"/>
</dbReference>
<dbReference type="Proteomes" id="UP000265200">
    <property type="component" value="Chromosome 12"/>
</dbReference>
<reference evidence="2 3" key="2">
    <citation type="submission" date="2017-04" db="EMBL/GenBank/DDBJ databases">
        <title>CpG methylation of centromeres and impact of large insertions on vertebrate speciation.</title>
        <authorList>
            <person name="Ichikawa K."/>
            <person name="Yoshimura J."/>
            <person name="Morishita S."/>
        </authorList>
    </citation>
    <scope>NUCLEOTIDE SEQUENCE</scope>
    <source>
        <strain evidence="2 3">HSOK</strain>
    </source>
</reference>
<reference key="1">
    <citation type="journal article" date="2007" name="Nature">
        <title>The medaka draft genome and insights into vertebrate genome evolution.</title>
        <authorList>
            <person name="Kasahara M."/>
            <person name="Naruse K."/>
            <person name="Sasaki S."/>
            <person name="Nakatani Y."/>
            <person name="Qu W."/>
            <person name="Ahsan B."/>
            <person name="Yamada T."/>
            <person name="Nagayasu Y."/>
            <person name="Doi K."/>
            <person name="Kasai Y."/>
            <person name="Jindo T."/>
            <person name="Kobayashi D."/>
            <person name="Shimada A."/>
            <person name="Toyoda A."/>
            <person name="Kuroki Y."/>
            <person name="Fujiyama A."/>
            <person name="Sasaki T."/>
            <person name="Shimizu A."/>
            <person name="Asakawa S."/>
            <person name="Shimizu N."/>
            <person name="Hashimoto S."/>
            <person name="Yang J."/>
            <person name="Lee Y."/>
            <person name="Matsushima K."/>
            <person name="Sugano S."/>
            <person name="Sakaizumi M."/>
            <person name="Narita T."/>
            <person name="Ohishi K."/>
            <person name="Haga S."/>
            <person name="Ohta F."/>
            <person name="Nomoto H."/>
            <person name="Nogata K."/>
            <person name="Morishita T."/>
            <person name="Endo T."/>
            <person name="Shin-I T."/>
            <person name="Takeda H."/>
            <person name="Morishita S."/>
            <person name="Kohara Y."/>
        </authorList>
    </citation>
    <scope>NUCLEOTIDE SEQUENCE [LARGE SCALE GENOMIC DNA]</scope>
    <source>
        <strain>Hd-rR</strain>
    </source>
</reference>
<evidence type="ECO:0000313" key="2">
    <source>
        <dbReference type="Ensembl" id="ENSORLP00015010132.1"/>
    </source>
</evidence>
<dbReference type="AlphaFoldDB" id="A0A3P9HQX6"/>
<accession>A0A3P9HQX6</accession>
<evidence type="ECO:0000256" key="1">
    <source>
        <dbReference type="ARBA" id="ARBA00022737"/>
    </source>
</evidence>
<organism evidence="2 3">
    <name type="scientific">Oryzias latipes</name>
    <name type="common">Japanese rice fish</name>
    <name type="synonym">Japanese killifish</name>
    <dbReference type="NCBI Taxonomy" id="8090"/>
    <lineage>
        <taxon>Eukaryota</taxon>
        <taxon>Metazoa</taxon>
        <taxon>Chordata</taxon>
        <taxon>Craniata</taxon>
        <taxon>Vertebrata</taxon>
        <taxon>Euteleostomi</taxon>
        <taxon>Actinopterygii</taxon>
        <taxon>Neopterygii</taxon>
        <taxon>Teleostei</taxon>
        <taxon>Neoteleostei</taxon>
        <taxon>Acanthomorphata</taxon>
        <taxon>Ovalentaria</taxon>
        <taxon>Atherinomorphae</taxon>
        <taxon>Beloniformes</taxon>
        <taxon>Adrianichthyidae</taxon>
        <taxon>Oryziinae</taxon>
        <taxon>Oryzias</taxon>
    </lineage>
</organism>
<dbReference type="InterPro" id="IPR051625">
    <property type="entry name" value="Signaling_Regulatory_Domain"/>
</dbReference>